<comment type="caution">
    <text evidence="8">The sequence shown here is derived from an EMBL/GenBank/DDBJ whole genome shotgun (WGS) entry which is preliminary data.</text>
</comment>
<protein>
    <recommendedName>
        <fullName evidence="5 6">Large ribosomal subunit protein uL4</fullName>
    </recommendedName>
</protein>
<evidence type="ECO:0000256" key="1">
    <source>
        <dbReference type="ARBA" id="ARBA00010528"/>
    </source>
</evidence>
<evidence type="ECO:0000256" key="7">
    <source>
        <dbReference type="SAM" id="MobiDB-lite"/>
    </source>
</evidence>
<evidence type="ECO:0000256" key="5">
    <source>
        <dbReference type="ARBA" id="ARBA00035244"/>
    </source>
</evidence>
<dbReference type="InterPro" id="IPR023574">
    <property type="entry name" value="Ribosomal_uL4_dom_sf"/>
</dbReference>
<dbReference type="PANTHER" id="PTHR10746">
    <property type="entry name" value="50S RIBOSOMAL PROTEIN L4"/>
    <property type="match status" value="1"/>
</dbReference>
<keyword evidence="6" id="KW-0694">RNA-binding</keyword>
<keyword evidence="6" id="KW-0699">rRNA-binding</keyword>
<dbReference type="InterPro" id="IPR013005">
    <property type="entry name" value="Ribosomal_uL4-like"/>
</dbReference>
<gene>
    <name evidence="6 8" type="primary">rplD</name>
    <name evidence="8" type="ORF">IAB00_03185</name>
</gene>
<keyword evidence="4 6" id="KW-0687">Ribonucleoprotein</keyword>
<reference evidence="8" key="1">
    <citation type="submission" date="2020-10" db="EMBL/GenBank/DDBJ databases">
        <authorList>
            <person name="Gilroy R."/>
        </authorList>
    </citation>
    <scope>NUCLEOTIDE SEQUENCE</scope>
    <source>
        <strain evidence="8">2830</strain>
    </source>
</reference>
<dbReference type="AlphaFoldDB" id="A0A9D1HJM7"/>
<dbReference type="InterPro" id="IPR002136">
    <property type="entry name" value="Ribosomal_uL4"/>
</dbReference>
<evidence type="ECO:0000256" key="6">
    <source>
        <dbReference type="HAMAP-Rule" id="MF_01328"/>
    </source>
</evidence>
<comment type="subunit">
    <text evidence="2 6">Part of the 50S ribosomal subunit.</text>
</comment>
<dbReference type="GO" id="GO:0019843">
    <property type="term" value="F:rRNA binding"/>
    <property type="evidence" value="ECO:0007669"/>
    <property type="project" value="UniProtKB-UniRule"/>
</dbReference>
<accession>A0A9D1HJM7</accession>
<evidence type="ECO:0000256" key="3">
    <source>
        <dbReference type="ARBA" id="ARBA00022980"/>
    </source>
</evidence>
<evidence type="ECO:0000313" key="8">
    <source>
        <dbReference type="EMBL" id="HIU10237.1"/>
    </source>
</evidence>
<proteinExistence type="inferred from homology"/>
<keyword evidence="3 6" id="KW-0689">Ribosomal protein</keyword>
<evidence type="ECO:0000256" key="2">
    <source>
        <dbReference type="ARBA" id="ARBA00011838"/>
    </source>
</evidence>
<evidence type="ECO:0000313" key="9">
    <source>
        <dbReference type="Proteomes" id="UP000824124"/>
    </source>
</evidence>
<comment type="function">
    <text evidence="6">Forms part of the polypeptide exit tunnel.</text>
</comment>
<dbReference type="Gene3D" id="3.40.1370.10">
    <property type="match status" value="1"/>
</dbReference>
<dbReference type="GO" id="GO:0006412">
    <property type="term" value="P:translation"/>
    <property type="evidence" value="ECO:0007669"/>
    <property type="project" value="UniProtKB-UniRule"/>
</dbReference>
<dbReference type="Pfam" id="PF00573">
    <property type="entry name" value="Ribosomal_L4"/>
    <property type="match status" value="1"/>
</dbReference>
<dbReference type="HAMAP" id="MF_01328_B">
    <property type="entry name" value="Ribosomal_uL4_B"/>
    <property type="match status" value="1"/>
</dbReference>
<comment type="function">
    <text evidence="6">One of the primary rRNA binding proteins, this protein initially binds near the 5'-end of the 23S rRNA. It is important during the early stages of 50S assembly. It makes multiple contacts with different domains of the 23S rRNA in the assembled 50S subunit and ribosome.</text>
</comment>
<dbReference type="GO" id="GO:0005840">
    <property type="term" value="C:ribosome"/>
    <property type="evidence" value="ECO:0007669"/>
    <property type="project" value="UniProtKB-KW"/>
</dbReference>
<comment type="similarity">
    <text evidence="1 6">Belongs to the universal ribosomal protein uL4 family.</text>
</comment>
<dbReference type="SUPFAM" id="SSF52166">
    <property type="entry name" value="Ribosomal protein L4"/>
    <property type="match status" value="1"/>
</dbReference>
<dbReference type="PANTHER" id="PTHR10746:SF6">
    <property type="entry name" value="LARGE RIBOSOMAL SUBUNIT PROTEIN UL4M"/>
    <property type="match status" value="1"/>
</dbReference>
<dbReference type="Proteomes" id="UP000824124">
    <property type="component" value="Unassembled WGS sequence"/>
</dbReference>
<organism evidence="8 9">
    <name type="scientific">Candidatus Avidehalobacter gallistercoris</name>
    <dbReference type="NCBI Taxonomy" id="2840694"/>
    <lineage>
        <taxon>Bacteria</taxon>
        <taxon>Bacillati</taxon>
        <taxon>Bacillota</taxon>
        <taxon>Clostridia</taxon>
        <taxon>Eubacteriales</taxon>
        <taxon>Peptococcaceae</taxon>
        <taxon>Peptococcaceae incertae sedis</taxon>
        <taxon>Candidatus Avidehalobacter</taxon>
    </lineage>
</organism>
<dbReference type="EMBL" id="DVMH01000018">
    <property type="protein sequence ID" value="HIU10237.1"/>
    <property type="molecule type" value="Genomic_DNA"/>
</dbReference>
<reference evidence="8" key="2">
    <citation type="journal article" date="2021" name="PeerJ">
        <title>Extensive microbial diversity within the chicken gut microbiome revealed by metagenomics and culture.</title>
        <authorList>
            <person name="Gilroy R."/>
            <person name="Ravi A."/>
            <person name="Getino M."/>
            <person name="Pursley I."/>
            <person name="Horton D.L."/>
            <person name="Alikhan N.F."/>
            <person name="Baker D."/>
            <person name="Gharbi K."/>
            <person name="Hall N."/>
            <person name="Watson M."/>
            <person name="Adriaenssens E.M."/>
            <person name="Foster-Nyarko E."/>
            <person name="Jarju S."/>
            <person name="Secka A."/>
            <person name="Antonio M."/>
            <person name="Oren A."/>
            <person name="Chaudhuri R.R."/>
            <person name="La Ragione R."/>
            <person name="Hildebrand F."/>
            <person name="Pallen M.J."/>
        </authorList>
    </citation>
    <scope>NUCLEOTIDE SEQUENCE</scope>
    <source>
        <strain evidence="8">2830</strain>
    </source>
</reference>
<feature type="region of interest" description="Disordered" evidence="7">
    <location>
        <begin position="49"/>
        <end position="81"/>
    </location>
</feature>
<dbReference type="GO" id="GO:0003735">
    <property type="term" value="F:structural constituent of ribosome"/>
    <property type="evidence" value="ECO:0007669"/>
    <property type="project" value="InterPro"/>
</dbReference>
<sequence length="208" mass="22789">MTNVQVYNMEGSAVESMELNPAVFDREINEGLIHQAVVLYLASQRQGTQKAKTRSEVSGGGRKPWRQKGTGHARSGSSRSPIWRHGGVIFAPTPRSYGFKMPRKQRRIALASALTAKMQAGELIVLDKIDFEIPKTKAMLNVLGKFDANNALVVFAGDYDNVVKSARNIVGVEAVNVTGVNTYKVLNHKKLILTKDAVARLEEVLANA</sequence>
<name>A0A9D1HJM7_9FIRM</name>
<dbReference type="GO" id="GO:1990904">
    <property type="term" value="C:ribonucleoprotein complex"/>
    <property type="evidence" value="ECO:0007669"/>
    <property type="project" value="UniProtKB-KW"/>
</dbReference>
<evidence type="ECO:0000256" key="4">
    <source>
        <dbReference type="ARBA" id="ARBA00023274"/>
    </source>
</evidence>
<dbReference type="NCBIfam" id="TIGR03953">
    <property type="entry name" value="rplD_bact"/>
    <property type="match status" value="1"/>
</dbReference>